<dbReference type="PANTHER" id="PTHR11505">
    <property type="entry name" value="L1 TRANSPOSABLE ELEMENT-RELATED"/>
    <property type="match status" value="1"/>
</dbReference>
<dbReference type="Gene3D" id="3.30.70.1820">
    <property type="entry name" value="L1 transposable element, RRM domain"/>
    <property type="match status" value="1"/>
</dbReference>
<dbReference type="InterPro" id="IPR004244">
    <property type="entry name" value="Transposase_22"/>
</dbReference>
<dbReference type="Proteomes" id="UP001295444">
    <property type="component" value="Chromosome 06"/>
</dbReference>
<gene>
    <name evidence="1" type="ORF">PECUL_23A052796</name>
</gene>
<organism evidence="1 2">
    <name type="scientific">Pelobates cultripes</name>
    <name type="common">Western spadefoot toad</name>
    <dbReference type="NCBI Taxonomy" id="61616"/>
    <lineage>
        <taxon>Eukaryota</taxon>
        <taxon>Metazoa</taxon>
        <taxon>Chordata</taxon>
        <taxon>Craniata</taxon>
        <taxon>Vertebrata</taxon>
        <taxon>Euteleostomi</taxon>
        <taxon>Amphibia</taxon>
        <taxon>Batrachia</taxon>
        <taxon>Anura</taxon>
        <taxon>Pelobatoidea</taxon>
        <taxon>Pelobatidae</taxon>
        <taxon>Pelobates</taxon>
    </lineage>
</organism>
<accession>A0AAD1SF41</accession>
<protein>
    <submittedName>
        <fullName evidence="1">Uncharacterized protein</fullName>
    </submittedName>
</protein>
<proteinExistence type="predicted"/>
<keyword evidence="2" id="KW-1185">Reference proteome</keyword>
<dbReference type="AlphaFoldDB" id="A0AAD1SF41"/>
<dbReference type="EMBL" id="OW240917">
    <property type="protein sequence ID" value="CAH2300334.1"/>
    <property type="molecule type" value="Genomic_DNA"/>
</dbReference>
<sequence length="152" mass="17797">MLLEMRRQMEDLDKHGRRCNIRVRGVPELEGEKDMERLLTRLFCSILQEDTLNTMELIRAQLLPRLENAAPRDLICCLGSYKLKDNIMRKACSRQTCEFQGAQVALINNLSSLTLEAKWALQPVTIVLQERRIPYRWGFPPCTFHGRKKCRH</sequence>
<evidence type="ECO:0000313" key="1">
    <source>
        <dbReference type="EMBL" id="CAH2300334.1"/>
    </source>
</evidence>
<evidence type="ECO:0000313" key="2">
    <source>
        <dbReference type="Proteomes" id="UP001295444"/>
    </source>
</evidence>
<name>A0AAD1SF41_PELCU</name>
<reference evidence="1" key="1">
    <citation type="submission" date="2022-03" db="EMBL/GenBank/DDBJ databases">
        <authorList>
            <person name="Alioto T."/>
            <person name="Alioto T."/>
            <person name="Gomez Garrido J."/>
        </authorList>
    </citation>
    <scope>NUCLEOTIDE SEQUENCE</scope>
</reference>